<evidence type="ECO:0000256" key="1">
    <source>
        <dbReference type="SAM" id="Phobius"/>
    </source>
</evidence>
<keyword evidence="1" id="KW-0472">Membrane</keyword>
<proteinExistence type="predicted"/>
<name>A0A7S3VMS8_DUNTE</name>
<sequence length="558" mass="62703">MGVSSRTRSYILKPWYFSYWTICAGCALLFVSYLSLRQRGGVLDEDIWLHQQQQQLPPISITGTRHVEGNIWGGYWQVDTTFSAPPTPPTAREVRPGPWKGSCHDLAAKAPQPFSELYMPRHAPASALPGGAPRAWHQWAGNISWADFQEQATPRLAGRRKKRVIKYKVIGNQLYRHGGCGSSLYSQFAEEMMLVALHLFDVPDTDFALQFGDSCPFPGMPVIAWGICRNNTGRGGFTMPSYRTWQHALGPQQQQVLHQCFAARYPTDMSQRVPDVVWRGSTTDPFFEEFNKSTYLQAARVRLHYMSRNSTVLNTHLTGILQATRDVEGILGPTLAKEMPGEDAMKHAAIIDLDGNGWSDRFHTLTHYNTPVLKQVSNFTGFFEHLIAPGHSLHQFANDLSDLEEKAQALVRAAHTPGGADHLFSQAARRQGISAAVLNQVAVAEAMAYTITAYANRTSWKVGSSTAYHAIPWTACCRLNPSLPKELVRHIRSRPPPPSMYQLRAAGLQPGPEGDSTQAIHLRIVTRLEELRHRTFYPYLWETFWSIVKHLKAFLPFL</sequence>
<dbReference type="EMBL" id="HBIP01019147">
    <property type="protein sequence ID" value="CAE0496278.1"/>
    <property type="molecule type" value="Transcribed_RNA"/>
</dbReference>
<evidence type="ECO:0008006" key="3">
    <source>
        <dbReference type="Google" id="ProtNLM"/>
    </source>
</evidence>
<reference evidence="2" key="1">
    <citation type="submission" date="2021-01" db="EMBL/GenBank/DDBJ databases">
        <authorList>
            <person name="Corre E."/>
            <person name="Pelletier E."/>
            <person name="Niang G."/>
            <person name="Scheremetjew M."/>
            <person name="Finn R."/>
            <person name="Kale V."/>
            <person name="Holt S."/>
            <person name="Cochrane G."/>
            <person name="Meng A."/>
            <person name="Brown T."/>
            <person name="Cohen L."/>
        </authorList>
    </citation>
    <scope>NUCLEOTIDE SEQUENCE</scope>
    <source>
        <strain evidence="2">CCMP1320</strain>
    </source>
</reference>
<dbReference type="PANTHER" id="PTHR12203:SF35">
    <property type="entry name" value="PROTEIN O-GLUCOSYLTRANSFERASE 1"/>
    <property type="match status" value="1"/>
</dbReference>
<protein>
    <recommendedName>
        <fullName evidence="3">Glycosyl transferase CAP10 domain-containing protein</fullName>
    </recommendedName>
</protein>
<keyword evidence="1" id="KW-1133">Transmembrane helix</keyword>
<keyword evidence="1" id="KW-0812">Transmembrane</keyword>
<evidence type="ECO:0000313" key="2">
    <source>
        <dbReference type="EMBL" id="CAE0496278.1"/>
    </source>
</evidence>
<feature type="transmembrane region" description="Helical" evidence="1">
    <location>
        <begin position="16"/>
        <end position="36"/>
    </location>
</feature>
<dbReference type="InterPro" id="IPR051091">
    <property type="entry name" value="O-Glucosyltr/Glycosyltrsf_90"/>
</dbReference>
<dbReference type="AlphaFoldDB" id="A0A7S3VMS8"/>
<organism evidence="2">
    <name type="scientific">Dunaliella tertiolecta</name>
    <name type="common">Green alga</name>
    <dbReference type="NCBI Taxonomy" id="3047"/>
    <lineage>
        <taxon>Eukaryota</taxon>
        <taxon>Viridiplantae</taxon>
        <taxon>Chlorophyta</taxon>
        <taxon>core chlorophytes</taxon>
        <taxon>Chlorophyceae</taxon>
        <taxon>CS clade</taxon>
        <taxon>Chlamydomonadales</taxon>
        <taxon>Dunaliellaceae</taxon>
        <taxon>Dunaliella</taxon>
    </lineage>
</organism>
<dbReference type="PANTHER" id="PTHR12203">
    <property type="entry name" value="KDEL LYS-ASP-GLU-LEU CONTAINING - RELATED"/>
    <property type="match status" value="1"/>
</dbReference>
<accession>A0A7S3VMS8</accession>
<gene>
    <name evidence="2" type="ORF">DTER00134_LOCUS11351</name>
</gene>